<organism evidence="1 2">
    <name type="scientific">Hebeloma cylindrosporum</name>
    <dbReference type="NCBI Taxonomy" id="76867"/>
    <lineage>
        <taxon>Eukaryota</taxon>
        <taxon>Fungi</taxon>
        <taxon>Dikarya</taxon>
        <taxon>Basidiomycota</taxon>
        <taxon>Agaricomycotina</taxon>
        <taxon>Agaricomycetes</taxon>
        <taxon>Agaricomycetidae</taxon>
        <taxon>Agaricales</taxon>
        <taxon>Agaricineae</taxon>
        <taxon>Hymenogastraceae</taxon>
        <taxon>Hebeloma</taxon>
    </lineage>
</organism>
<evidence type="ECO:0000313" key="2">
    <source>
        <dbReference type="Proteomes" id="UP000053424"/>
    </source>
</evidence>
<dbReference type="Proteomes" id="UP000053424">
    <property type="component" value="Unassembled WGS sequence"/>
</dbReference>
<accession>A0A0C2YTP5</accession>
<sequence length="67" mass="7883">MLNLEWPRHRMAFLSSQCNPPSDRVYDIDPKVHNTLLNVPFSRFFPNEEILRQPTSTARSCYDTTMP</sequence>
<keyword evidence="2" id="KW-1185">Reference proteome</keyword>
<proteinExistence type="predicted"/>
<name>A0A0C2YTP5_HEBCY</name>
<gene>
    <name evidence="1" type="ORF">M413DRAFT_352276</name>
</gene>
<dbReference type="EMBL" id="KN831773">
    <property type="protein sequence ID" value="KIM44392.1"/>
    <property type="molecule type" value="Genomic_DNA"/>
</dbReference>
<reference evidence="1 2" key="1">
    <citation type="submission" date="2014-04" db="EMBL/GenBank/DDBJ databases">
        <authorList>
            <consortium name="DOE Joint Genome Institute"/>
            <person name="Kuo A."/>
            <person name="Gay G."/>
            <person name="Dore J."/>
            <person name="Kohler A."/>
            <person name="Nagy L.G."/>
            <person name="Floudas D."/>
            <person name="Copeland A."/>
            <person name="Barry K.W."/>
            <person name="Cichocki N."/>
            <person name="Veneault-Fourrey C."/>
            <person name="LaButti K."/>
            <person name="Lindquist E.A."/>
            <person name="Lipzen A."/>
            <person name="Lundell T."/>
            <person name="Morin E."/>
            <person name="Murat C."/>
            <person name="Sun H."/>
            <person name="Tunlid A."/>
            <person name="Henrissat B."/>
            <person name="Grigoriev I.V."/>
            <person name="Hibbett D.S."/>
            <person name="Martin F."/>
            <person name="Nordberg H.P."/>
            <person name="Cantor M.N."/>
            <person name="Hua S.X."/>
        </authorList>
    </citation>
    <scope>NUCLEOTIDE SEQUENCE [LARGE SCALE GENOMIC DNA]</scope>
    <source>
        <strain evidence="2">h7</strain>
    </source>
</reference>
<reference evidence="2" key="2">
    <citation type="submission" date="2015-01" db="EMBL/GenBank/DDBJ databases">
        <title>Evolutionary Origins and Diversification of the Mycorrhizal Mutualists.</title>
        <authorList>
            <consortium name="DOE Joint Genome Institute"/>
            <consortium name="Mycorrhizal Genomics Consortium"/>
            <person name="Kohler A."/>
            <person name="Kuo A."/>
            <person name="Nagy L.G."/>
            <person name="Floudas D."/>
            <person name="Copeland A."/>
            <person name="Barry K.W."/>
            <person name="Cichocki N."/>
            <person name="Veneault-Fourrey C."/>
            <person name="LaButti K."/>
            <person name="Lindquist E.A."/>
            <person name="Lipzen A."/>
            <person name="Lundell T."/>
            <person name="Morin E."/>
            <person name="Murat C."/>
            <person name="Riley R."/>
            <person name="Ohm R."/>
            <person name="Sun H."/>
            <person name="Tunlid A."/>
            <person name="Henrissat B."/>
            <person name="Grigoriev I.V."/>
            <person name="Hibbett D.S."/>
            <person name="Martin F."/>
        </authorList>
    </citation>
    <scope>NUCLEOTIDE SEQUENCE [LARGE SCALE GENOMIC DNA]</scope>
    <source>
        <strain evidence="2">h7</strain>
    </source>
</reference>
<dbReference type="AlphaFoldDB" id="A0A0C2YTP5"/>
<protein>
    <submittedName>
        <fullName evidence="1">Uncharacterized protein</fullName>
    </submittedName>
</protein>
<dbReference type="HOGENOM" id="CLU_2812667_0_0_1"/>
<evidence type="ECO:0000313" key="1">
    <source>
        <dbReference type="EMBL" id="KIM44392.1"/>
    </source>
</evidence>